<feature type="region of interest" description="Disordered" evidence="1">
    <location>
        <begin position="1"/>
        <end position="27"/>
    </location>
</feature>
<dbReference type="OrthoDB" id="5396360at2759"/>
<dbReference type="Proteomes" id="UP000663193">
    <property type="component" value="Chromosome 8"/>
</dbReference>
<feature type="compositionally biased region" description="Basic and acidic residues" evidence="1">
    <location>
        <begin position="903"/>
        <end position="912"/>
    </location>
</feature>
<reference evidence="3" key="1">
    <citation type="journal article" date="2021" name="BMC Genomics">
        <title>Chromosome-level genome assembly and manually-curated proteome of model necrotroph Parastagonospora nodorum Sn15 reveals a genome-wide trove of candidate effector homologs, and redundancy of virulence-related functions within an accessory chromosome.</title>
        <authorList>
            <person name="Bertazzoni S."/>
            <person name="Jones D.A.B."/>
            <person name="Phan H.T."/>
            <person name="Tan K.-C."/>
            <person name="Hane J.K."/>
        </authorList>
    </citation>
    <scope>NUCLEOTIDE SEQUENCE [LARGE SCALE GENOMIC DNA]</scope>
    <source>
        <strain evidence="3">SN15 / ATCC MYA-4574 / FGSC 10173)</strain>
    </source>
</reference>
<feature type="compositionally biased region" description="Polar residues" evidence="1">
    <location>
        <begin position="525"/>
        <end position="537"/>
    </location>
</feature>
<evidence type="ECO:0000256" key="1">
    <source>
        <dbReference type="SAM" id="MobiDB-lite"/>
    </source>
</evidence>
<feature type="compositionally biased region" description="Basic and acidic residues" evidence="1">
    <location>
        <begin position="667"/>
        <end position="680"/>
    </location>
</feature>
<proteinExistence type="predicted"/>
<feature type="compositionally biased region" description="Polar residues" evidence="1">
    <location>
        <begin position="830"/>
        <end position="848"/>
    </location>
</feature>
<dbReference type="VEuPathDB" id="FungiDB:JI435_165290"/>
<feature type="region of interest" description="Disordered" evidence="1">
    <location>
        <begin position="494"/>
        <end position="537"/>
    </location>
</feature>
<feature type="compositionally biased region" description="Polar residues" evidence="1">
    <location>
        <begin position="764"/>
        <end position="773"/>
    </location>
</feature>
<organism evidence="2 3">
    <name type="scientific">Phaeosphaeria nodorum (strain SN15 / ATCC MYA-4574 / FGSC 10173)</name>
    <name type="common">Glume blotch fungus</name>
    <name type="synonym">Parastagonospora nodorum</name>
    <dbReference type="NCBI Taxonomy" id="321614"/>
    <lineage>
        <taxon>Eukaryota</taxon>
        <taxon>Fungi</taxon>
        <taxon>Dikarya</taxon>
        <taxon>Ascomycota</taxon>
        <taxon>Pezizomycotina</taxon>
        <taxon>Dothideomycetes</taxon>
        <taxon>Pleosporomycetidae</taxon>
        <taxon>Pleosporales</taxon>
        <taxon>Pleosporineae</taxon>
        <taxon>Phaeosphaeriaceae</taxon>
        <taxon>Parastagonospora</taxon>
    </lineage>
</organism>
<feature type="region of interest" description="Disordered" evidence="1">
    <location>
        <begin position="581"/>
        <end position="714"/>
    </location>
</feature>
<dbReference type="AlphaFoldDB" id="A0A7U2I2Z4"/>
<dbReference type="EMBL" id="CP069030">
    <property type="protein sequence ID" value="QRC97951.1"/>
    <property type="molecule type" value="Genomic_DNA"/>
</dbReference>
<protein>
    <submittedName>
        <fullName evidence="2">Uncharacterized protein</fullName>
    </submittedName>
</protein>
<feature type="compositionally biased region" description="Polar residues" evidence="1">
    <location>
        <begin position="636"/>
        <end position="663"/>
    </location>
</feature>
<accession>A0A7U2I2Z4</accession>
<evidence type="ECO:0000313" key="2">
    <source>
        <dbReference type="EMBL" id="QRC97951.1"/>
    </source>
</evidence>
<feature type="compositionally biased region" description="Basic and acidic residues" evidence="1">
    <location>
        <begin position="801"/>
        <end position="810"/>
    </location>
</feature>
<feature type="compositionally biased region" description="Polar residues" evidence="1">
    <location>
        <begin position="600"/>
        <end position="624"/>
    </location>
</feature>
<feature type="compositionally biased region" description="Basic and acidic residues" evidence="1">
    <location>
        <begin position="936"/>
        <end position="962"/>
    </location>
</feature>
<feature type="compositionally biased region" description="Low complexity" evidence="1">
    <location>
        <begin position="504"/>
        <end position="524"/>
    </location>
</feature>
<name>A0A7U2I2Z4_PHANO</name>
<feature type="region of interest" description="Disordered" evidence="1">
    <location>
        <begin position="197"/>
        <end position="282"/>
    </location>
</feature>
<feature type="region of interest" description="Disordered" evidence="1">
    <location>
        <begin position="742"/>
        <end position="848"/>
    </location>
</feature>
<evidence type="ECO:0000313" key="3">
    <source>
        <dbReference type="Proteomes" id="UP000663193"/>
    </source>
</evidence>
<feature type="compositionally biased region" description="Polar residues" evidence="1">
    <location>
        <begin position="247"/>
        <end position="261"/>
    </location>
</feature>
<feature type="region of interest" description="Disordered" evidence="1">
    <location>
        <begin position="879"/>
        <end position="987"/>
    </location>
</feature>
<keyword evidence="3" id="KW-1185">Reference proteome</keyword>
<feature type="region of interest" description="Disordered" evidence="1">
    <location>
        <begin position="307"/>
        <end position="327"/>
    </location>
</feature>
<feature type="compositionally biased region" description="Polar residues" evidence="1">
    <location>
        <begin position="14"/>
        <end position="27"/>
    </location>
</feature>
<feature type="compositionally biased region" description="Basic residues" evidence="1">
    <location>
        <begin position="231"/>
        <end position="246"/>
    </location>
</feature>
<sequence length="987" mass="106903">MAGTRRQSRAGDTADTNRQQHLASHATSLVNETVAVAQVPGATMRVVESAEREASSRPGTPINRSTKGFCKNCGTNIGEYYNSWHKVTKSYYAPALLSSYRSLLKRSGRQKAASRGTAIEGCTIQPLACPLSIASSESSAICTESPIGFTVIDAPAGKKNLRNRDFFKLGRIELRCEASPHKSVIVEPQEDIAPDLFIADDSNSPSPAPDSASTADAMDIDSRPSSTQHAGPHHLHSGQRHERHHQPFQQPLQQIEASRQSLPPPSAMRSPTTLAPLHTVPSKLLNNPLPSVSPAVRPHEVSYIAHASPRESSIASTGRRDYSNGSTYPRSLGEVSLDAIERLQTQISQNSGALAAHTRDIRRGEESFQALEATLRQEFAAQVQHQAADIQRVDEAVARLHLEMQGMRQALENVSHEIAINRGADTSAGQTSRVPNAALELMAQQVAVMSHKTSELDNLRVTVEIMKEKIYSLEQGAQPTKAAPALQGTPHVFQPSHGPASSQTRNATPARATPAVVPRARSPVQTPTNPPTYQSFDTVSSSTLLGVIERDECVPGRSAGWASINAGTKRTHMAGVETAREATAHVPGSPKRQKMAATDPQASSAPSETFTTRHSYASRNSDVSNPRLAVPPPTLPSQHSIPESSLASQTQHSTYVPFTTQDGPSDDSWRPESQRIIEHRPRGRGRGGGPGSRGGRVRKSMPAQVHQLGSPEWERDDWQGISESQAGPEGYYNHVARSGRGIARRGSGGGGRGGYAQSERAASLGSQGMSSPGFNMGSPNDPYAHTKKTRTKPIRNADGVLIRKDGRPDMRSQSSAANLRKVHARKEGELSTQGSPTGFTRDASPSVQLKHSAIMGKMFPTGLDESRRQNDYAHQVFEEDRDHTAHPRNRNHQSTQNKSAIRIKKEDFEQRRGSNTGGAHDGNVDMDKDQDEEGDHEQGPSRHSEHAHDAHPEDRAVEDRAEPMVPETQVAEMESEATLPASASTLQ</sequence>
<gene>
    <name evidence="2" type="ORF">JI435_165290</name>
</gene>
<feature type="compositionally biased region" description="Low complexity" evidence="1">
    <location>
        <begin position="199"/>
        <end position="217"/>
    </location>
</feature>